<evidence type="ECO:0000256" key="1">
    <source>
        <dbReference type="SAM" id="MobiDB-lite"/>
    </source>
</evidence>
<organism evidence="4 5">
    <name type="scientific">Alligator mississippiensis</name>
    <name type="common">American alligator</name>
    <dbReference type="NCBI Taxonomy" id="8496"/>
    <lineage>
        <taxon>Eukaryota</taxon>
        <taxon>Metazoa</taxon>
        <taxon>Chordata</taxon>
        <taxon>Craniata</taxon>
        <taxon>Vertebrata</taxon>
        <taxon>Euteleostomi</taxon>
        <taxon>Archelosauria</taxon>
        <taxon>Archosauria</taxon>
        <taxon>Crocodylia</taxon>
        <taxon>Alligatoridae</taxon>
        <taxon>Alligatorinae</taxon>
        <taxon>Alligator</taxon>
    </lineage>
</organism>
<accession>A0A151MDC2</accession>
<keyword evidence="5" id="KW-1185">Reference proteome</keyword>
<feature type="domain" description="Ig-like" evidence="3">
    <location>
        <begin position="302"/>
        <end position="406"/>
    </location>
</feature>
<reference evidence="4 5" key="1">
    <citation type="journal article" date="2012" name="Genome Biol.">
        <title>Sequencing three crocodilian genomes to illuminate the evolution of archosaurs and amniotes.</title>
        <authorList>
            <person name="St John J.A."/>
            <person name="Braun E.L."/>
            <person name="Isberg S.R."/>
            <person name="Miles L.G."/>
            <person name="Chong A.Y."/>
            <person name="Gongora J."/>
            <person name="Dalzell P."/>
            <person name="Moran C."/>
            <person name="Bed'hom B."/>
            <person name="Abzhanov A."/>
            <person name="Burgess S.C."/>
            <person name="Cooksey A.M."/>
            <person name="Castoe T.A."/>
            <person name="Crawford N.G."/>
            <person name="Densmore L.D."/>
            <person name="Drew J.C."/>
            <person name="Edwards S.V."/>
            <person name="Faircloth B.C."/>
            <person name="Fujita M.K."/>
            <person name="Greenwold M.J."/>
            <person name="Hoffmann F.G."/>
            <person name="Howard J.M."/>
            <person name="Iguchi T."/>
            <person name="Janes D.E."/>
            <person name="Khan S.Y."/>
            <person name="Kohno S."/>
            <person name="de Koning A.J."/>
            <person name="Lance S.L."/>
            <person name="McCarthy F.M."/>
            <person name="McCormack J.E."/>
            <person name="Merchant M.E."/>
            <person name="Peterson D.G."/>
            <person name="Pollock D.D."/>
            <person name="Pourmand N."/>
            <person name="Raney B.J."/>
            <person name="Roessler K.A."/>
            <person name="Sanford J.R."/>
            <person name="Sawyer R.H."/>
            <person name="Schmidt C.J."/>
            <person name="Triplett E.W."/>
            <person name="Tuberville T.D."/>
            <person name="Venegas-Anaya M."/>
            <person name="Howard J.T."/>
            <person name="Jarvis E.D."/>
            <person name="Guillette L.J.Jr."/>
            <person name="Glenn T.C."/>
            <person name="Green R.E."/>
            <person name="Ray D.A."/>
        </authorList>
    </citation>
    <scope>NUCLEOTIDE SEQUENCE [LARGE SCALE GENOMIC DNA]</scope>
    <source>
        <strain evidence="4">KSC_2009_1</strain>
    </source>
</reference>
<feature type="transmembrane region" description="Helical" evidence="2">
    <location>
        <begin position="583"/>
        <end position="604"/>
    </location>
</feature>
<dbReference type="InterPro" id="IPR013783">
    <property type="entry name" value="Ig-like_fold"/>
</dbReference>
<protein>
    <submittedName>
        <fullName evidence="4">T-cell surface protein tactile</fullName>
    </submittedName>
</protein>
<dbReference type="Gene3D" id="2.60.40.10">
    <property type="entry name" value="Immunoglobulins"/>
    <property type="match status" value="3"/>
</dbReference>
<evidence type="ECO:0000256" key="2">
    <source>
        <dbReference type="SAM" id="Phobius"/>
    </source>
</evidence>
<feature type="region of interest" description="Disordered" evidence="1">
    <location>
        <begin position="485"/>
        <end position="526"/>
    </location>
</feature>
<dbReference type="PANTHER" id="PTHR15317">
    <property type="entry name" value="T-CELL SURFACE PROTEIN TACTILE"/>
    <property type="match status" value="1"/>
</dbReference>
<keyword evidence="2" id="KW-1133">Transmembrane helix</keyword>
<comment type="caution">
    <text evidence="4">The sequence shown here is derived from an EMBL/GenBank/DDBJ whole genome shotgun (WGS) entry which is preliminary data.</text>
</comment>
<dbReference type="Proteomes" id="UP000050525">
    <property type="component" value="Unassembled WGS sequence"/>
</dbReference>
<feature type="region of interest" description="Disordered" evidence="1">
    <location>
        <begin position="618"/>
        <end position="649"/>
    </location>
</feature>
<dbReference type="AlphaFoldDB" id="A0A151MDC2"/>
<sequence>MPASNKAKRELVQTAETDMEMKQHRMMMGKRWSFLAFFLFVHAHETVGLSESTIIKKEAVHAVPGSNVTLMCTILKESGIHITQTQWSKIEDGQHRTIAVHHPLYGIQYLPLPLATYSYTVVFNKNPYYCWENDNKTSSSHRPPTNSLECNQWILHFHNVSLSLSGLYECSFTTFPAGLKTAEINLIVKAEEEQHYVKKTLLNQTLTIPCHENAISGNWPFEWVVRDNGKQVKLITKNSYQHEAKKTSNLLYKDRIYLGPENALQISPLKTIDDGKAFSCLVTYHPERIVKRTTTVKVFAIPKVSVTSQSNSIGTLQEANLTCVVKKAFPKPNLVWYVDGDIVKDQFGGISIEVGESKESDGFYELTSLLMIQSTNQSESKQTAWCTCEFPFPWNETRDISSEEIVVYFDRIGNGPSKALTPVATEDPGVSILSSAMRTTTGLKTKTSASLDFTSQVTSAPIFTLQGLKPTPSASLYFTSDGTSAPASTIQGQLNPTTDTQGHGNSTSSSKTATPSRRNASTATQQSFMSMTHPSQNITPPHGNLSSTTVASLTSFTRWENLSTIKNSDNNMGTVKNNSNNQFPWPVVMTILLLFCTFIIILGVRKWCQYQREIMNRPPSFKPPPPPIKYMSMQDSDGSTPTCHELETL</sequence>
<dbReference type="PANTHER" id="PTHR15317:SF1">
    <property type="entry name" value="T-CELL SURFACE PROTEIN TACTILE"/>
    <property type="match status" value="1"/>
</dbReference>
<keyword evidence="2" id="KW-0812">Transmembrane</keyword>
<dbReference type="PROSITE" id="PS50835">
    <property type="entry name" value="IG_LIKE"/>
    <property type="match status" value="1"/>
</dbReference>
<dbReference type="GO" id="GO:0006954">
    <property type="term" value="P:inflammatory response"/>
    <property type="evidence" value="ECO:0007669"/>
    <property type="project" value="TreeGrafter"/>
</dbReference>
<dbReference type="InterPro" id="IPR007110">
    <property type="entry name" value="Ig-like_dom"/>
</dbReference>
<gene>
    <name evidence="4" type="primary">CD96</name>
    <name evidence="4" type="ORF">Y1Q_0003050</name>
</gene>
<dbReference type="InterPro" id="IPR036179">
    <property type="entry name" value="Ig-like_dom_sf"/>
</dbReference>
<dbReference type="GO" id="GO:0007160">
    <property type="term" value="P:cell-matrix adhesion"/>
    <property type="evidence" value="ECO:0007669"/>
    <property type="project" value="TreeGrafter"/>
</dbReference>
<keyword evidence="2" id="KW-0472">Membrane</keyword>
<evidence type="ECO:0000259" key="3">
    <source>
        <dbReference type="PROSITE" id="PS50835"/>
    </source>
</evidence>
<dbReference type="EMBL" id="AKHW03006231">
    <property type="protein sequence ID" value="KYO22489.1"/>
    <property type="molecule type" value="Genomic_DNA"/>
</dbReference>
<dbReference type="InterPro" id="IPR042381">
    <property type="entry name" value="CD96"/>
</dbReference>
<dbReference type="SUPFAM" id="SSF48726">
    <property type="entry name" value="Immunoglobulin"/>
    <property type="match status" value="2"/>
</dbReference>
<evidence type="ECO:0000313" key="4">
    <source>
        <dbReference type="EMBL" id="KYO22489.1"/>
    </source>
</evidence>
<proteinExistence type="predicted"/>
<dbReference type="InterPro" id="IPR003599">
    <property type="entry name" value="Ig_sub"/>
</dbReference>
<name>A0A151MDC2_ALLMI</name>
<evidence type="ECO:0000313" key="5">
    <source>
        <dbReference type="Proteomes" id="UP000050525"/>
    </source>
</evidence>
<feature type="compositionally biased region" description="Polar residues" evidence="1">
    <location>
        <begin position="633"/>
        <end position="642"/>
    </location>
</feature>
<dbReference type="SMART" id="SM00409">
    <property type="entry name" value="IG"/>
    <property type="match status" value="2"/>
</dbReference>